<dbReference type="RefSeq" id="WP_310066154.1">
    <property type="nucleotide sequence ID" value="NZ_JAVDQN010000002.1"/>
</dbReference>
<comment type="caution">
    <text evidence="1">The sequence shown here is derived from an EMBL/GenBank/DDBJ whole genome shotgun (WGS) entry which is preliminary data.</text>
</comment>
<sequence>MKTPLFVCQQIHAVTACWNDAAKDEGAAVRRRPLEGITSYAFQGIVINRGNNDDFIV</sequence>
<dbReference type="EMBL" id="JAVDQN010000002">
    <property type="protein sequence ID" value="MDR6375503.1"/>
    <property type="molecule type" value="Genomic_DNA"/>
</dbReference>
<evidence type="ECO:0000313" key="1">
    <source>
        <dbReference type="EMBL" id="MDR6375503.1"/>
    </source>
</evidence>
<dbReference type="PROSITE" id="PS51257">
    <property type="entry name" value="PROKAR_LIPOPROTEIN"/>
    <property type="match status" value="1"/>
</dbReference>
<evidence type="ECO:0000313" key="2">
    <source>
        <dbReference type="Proteomes" id="UP001185254"/>
    </source>
</evidence>
<name>A0ABU1KX10_9BURK</name>
<keyword evidence="2" id="KW-1185">Reference proteome</keyword>
<gene>
    <name evidence="1" type="ORF">J2776_002203</name>
</gene>
<organism evidence="1 2">
    <name type="scientific">Paraburkholderia caledonica</name>
    <dbReference type="NCBI Taxonomy" id="134536"/>
    <lineage>
        <taxon>Bacteria</taxon>
        <taxon>Pseudomonadati</taxon>
        <taxon>Pseudomonadota</taxon>
        <taxon>Betaproteobacteria</taxon>
        <taxon>Burkholderiales</taxon>
        <taxon>Burkholderiaceae</taxon>
        <taxon>Paraburkholderia</taxon>
    </lineage>
</organism>
<protein>
    <submittedName>
        <fullName evidence="1">Uncharacterized protein</fullName>
    </submittedName>
</protein>
<reference evidence="1 2" key="1">
    <citation type="submission" date="2023-07" db="EMBL/GenBank/DDBJ databases">
        <title>Sorghum-associated microbial communities from plants grown in Nebraska, USA.</title>
        <authorList>
            <person name="Schachtman D."/>
        </authorList>
    </citation>
    <scope>NUCLEOTIDE SEQUENCE [LARGE SCALE GENOMIC DNA]</scope>
    <source>
        <strain evidence="1 2">DS1039</strain>
    </source>
</reference>
<proteinExistence type="predicted"/>
<dbReference type="Proteomes" id="UP001185254">
    <property type="component" value="Unassembled WGS sequence"/>
</dbReference>
<accession>A0ABU1KX10</accession>